<keyword evidence="7" id="KW-0325">Glycoprotein</keyword>
<dbReference type="PANTHER" id="PTHR15944:SF0">
    <property type="entry name" value="PRENYLCYSTEINE LYASE DOMAIN-CONTAINING PROTEIN"/>
    <property type="match status" value="1"/>
</dbReference>
<dbReference type="PANTHER" id="PTHR15944">
    <property type="entry name" value="FARNESYLCYSTEINE LYASE"/>
    <property type="match status" value="1"/>
</dbReference>
<dbReference type="EMBL" id="IACF01001987">
    <property type="protein sequence ID" value="LAB67660.1"/>
    <property type="molecule type" value="mRNA"/>
</dbReference>
<evidence type="ECO:0000256" key="1">
    <source>
        <dbReference type="ARBA" id="ARBA00001974"/>
    </source>
</evidence>
<keyword evidence="3" id="KW-0285">Flavoprotein</keyword>
<dbReference type="AlphaFoldDB" id="A0A2P2I199"/>
<evidence type="ECO:0000256" key="2">
    <source>
        <dbReference type="ARBA" id="ARBA00009967"/>
    </source>
</evidence>
<dbReference type="Gene3D" id="3.50.50.60">
    <property type="entry name" value="FAD/NAD(P)-binding domain"/>
    <property type="match status" value="1"/>
</dbReference>
<evidence type="ECO:0000256" key="8">
    <source>
        <dbReference type="SAM" id="SignalP"/>
    </source>
</evidence>
<evidence type="ECO:0000256" key="3">
    <source>
        <dbReference type="ARBA" id="ARBA00022630"/>
    </source>
</evidence>
<accession>A0A2P2I199</accession>
<dbReference type="EMBL" id="IACT01002086">
    <property type="protein sequence ID" value="LAC21388.1"/>
    <property type="molecule type" value="mRNA"/>
</dbReference>
<sequence length="522" mass="57731">MDAIYKSVFLLSLLCFIHGEIHQNREKASEPHRIAIIGGGIGGAATAYFLQQLTDGSALIDVYESGRVGGRLATVPFAGEYYETGGSVIEASNAYMQQFVDELGLSHSTDCPASAGLYNGSEWVFKTSDWQMLTLAKLLWRYGWDAYTLQSITEDMLNKFSRIYSEQRKGNAYKDTEALLRAMDQSFPALTKVTTREYLTNMGLHPRIVDELVTAVTLCNYGQTPDIHAFVGAIALAGAGSNLWSVRGGNRQVPELLLTKARAALLHRHVSVVAAVADPHTKQSFYQVTSVEASNDTPGLYTEGSNALYKHHQLEDEEIRTQDYDVVIIATPLTADKSDIKFVNTTTKKRDFPGTFERITATFVEGRIRNEAFKLPASDSIDEILSVNPALVYNSIGLLHGVDEDESAEDGRCSKQSKAVYKLFSPQPLTKEQLKLIFSEINATKVVDWRAYPHYDIKSEEHQQKPAMFELEPGLYHLNAVEWVGSAMEMSAIAAKNVALLAIKHLTGDESAGAMAQLRDEL</sequence>
<organism evidence="10">
    <name type="scientific">Hirondellea gigas</name>
    <dbReference type="NCBI Taxonomy" id="1518452"/>
    <lineage>
        <taxon>Eukaryota</taxon>
        <taxon>Metazoa</taxon>
        <taxon>Ecdysozoa</taxon>
        <taxon>Arthropoda</taxon>
        <taxon>Crustacea</taxon>
        <taxon>Multicrustacea</taxon>
        <taxon>Malacostraca</taxon>
        <taxon>Eumalacostraca</taxon>
        <taxon>Peracarida</taxon>
        <taxon>Amphipoda</taxon>
        <taxon>Amphilochidea</taxon>
        <taxon>Lysianassida</taxon>
        <taxon>Lysianassidira</taxon>
        <taxon>Lysianassoidea</taxon>
        <taxon>Lysianassidae</taxon>
        <taxon>Hirondellea</taxon>
    </lineage>
</organism>
<protein>
    <submittedName>
        <fullName evidence="10">Prenylcysteine oxidase 1-like</fullName>
    </submittedName>
</protein>
<reference evidence="11" key="1">
    <citation type="submission" date="2017-11" db="EMBL/GenBank/DDBJ databases">
        <title>The sensing device of the deep-sea amphipod.</title>
        <authorList>
            <person name="Kobayashi H."/>
            <person name="Nagahama T."/>
            <person name="Arai W."/>
            <person name="Sasagawa Y."/>
            <person name="Umeda M."/>
            <person name="Hayashi T."/>
            <person name="Nikaido I."/>
            <person name="Watanabe H."/>
            <person name="Oguri K."/>
            <person name="Kitazato H."/>
            <person name="Fujioka K."/>
            <person name="Kido Y."/>
            <person name="Takami H."/>
        </authorList>
    </citation>
    <scope>NUCLEOTIDE SEQUENCE</scope>
    <source>
        <tissue evidence="11">Whole body</tissue>
    </source>
</reference>
<evidence type="ECO:0000313" key="11">
    <source>
        <dbReference type="EMBL" id="LAC21388.1"/>
    </source>
</evidence>
<feature type="domain" description="Prenylcysteine lyase" evidence="9">
    <location>
        <begin position="125"/>
        <end position="509"/>
    </location>
</feature>
<dbReference type="GO" id="GO:0030327">
    <property type="term" value="P:prenylated protein catabolic process"/>
    <property type="evidence" value="ECO:0007669"/>
    <property type="project" value="TreeGrafter"/>
</dbReference>
<evidence type="ECO:0000313" key="10">
    <source>
        <dbReference type="EMBL" id="LAB67660.1"/>
    </source>
</evidence>
<keyword evidence="4 8" id="KW-0732">Signal</keyword>
<feature type="signal peptide" evidence="8">
    <location>
        <begin position="1"/>
        <end position="19"/>
    </location>
</feature>
<comment type="cofactor">
    <cofactor evidence="1">
        <name>FAD</name>
        <dbReference type="ChEBI" id="CHEBI:57692"/>
    </cofactor>
</comment>
<proteinExistence type="evidence at transcript level"/>
<evidence type="ECO:0000256" key="6">
    <source>
        <dbReference type="ARBA" id="ARBA00023002"/>
    </source>
</evidence>
<evidence type="ECO:0000256" key="7">
    <source>
        <dbReference type="ARBA" id="ARBA00023180"/>
    </source>
</evidence>
<dbReference type="GO" id="GO:0001735">
    <property type="term" value="F:prenylcysteine oxidase activity"/>
    <property type="evidence" value="ECO:0007669"/>
    <property type="project" value="InterPro"/>
</dbReference>
<dbReference type="Pfam" id="PF13450">
    <property type="entry name" value="NAD_binding_8"/>
    <property type="match status" value="1"/>
</dbReference>
<dbReference type="Pfam" id="PF07156">
    <property type="entry name" value="Prenylcys_lyase"/>
    <property type="match status" value="1"/>
</dbReference>
<dbReference type="GO" id="GO:0030328">
    <property type="term" value="P:prenylcysteine catabolic process"/>
    <property type="evidence" value="ECO:0007669"/>
    <property type="project" value="InterPro"/>
</dbReference>
<name>A0A2P2I199_9CRUS</name>
<keyword evidence="5" id="KW-0274">FAD</keyword>
<comment type="similarity">
    <text evidence="2">Belongs to the prenylcysteine oxidase family.</text>
</comment>
<dbReference type="InterPro" id="IPR010795">
    <property type="entry name" value="Prenylcys_lyase"/>
</dbReference>
<dbReference type="InterPro" id="IPR017046">
    <property type="entry name" value="Prenylcysteine_Oxase1"/>
</dbReference>
<feature type="chain" id="PRO_5033765175" evidence="8">
    <location>
        <begin position="20"/>
        <end position="522"/>
    </location>
</feature>
<dbReference type="InterPro" id="IPR036188">
    <property type="entry name" value="FAD/NAD-bd_sf"/>
</dbReference>
<reference evidence="10" key="2">
    <citation type="journal article" date="2018" name="Biosci. Biotechnol. Biochem.">
        <title>Polysaccharide hydrolase of the hadal zone amphipods Hirondellea gigas.</title>
        <authorList>
            <person name="Kobayashi H."/>
            <person name="Nagahama T."/>
            <person name="Arai W."/>
            <person name="Sasagawa Y."/>
            <person name="Umeda M."/>
            <person name="Hayashi T."/>
            <person name="Nikaido I."/>
            <person name="Watanabe H."/>
            <person name="Oguri K."/>
            <person name="Kitazato H."/>
            <person name="Fujioka K."/>
            <person name="Kido Y."/>
            <person name="Takami H."/>
        </authorList>
    </citation>
    <scope>NUCLEOTIDE SEQUENCE</scope>
    <source>
        <tissue evidence="10">Whole body</tissue>
    </source>
</reference>
<evidence type="ECO:0000259" key="9">
    <source>
        <dbReference type="Pfam" id="PF07156"/>
    </source>
</evidence>
<dbReference type="SUPFAM" id="SSF51905">
    <property type="entry name" value="FAD/NAD(P)-binding domain"/>
    <property type="match status" value="1"/>
</dbReference>
<keyword evidence="6" id="KW-0560">Oxidoreductase</keyword>
<evidence type="ECO:0000256" key="5">
    <source>
        <dbReference type="ARBA" id="ARBA00022827"/>
    </source>
</evidence>
<evidence type="ECO:0000256" key="4">
    <source>
        <dbReference type="ARBA" id="ARBA00022729"/>
    </source>
</evidence>